<dbReference type="InterPro" id="IPR039426">
    <property type="entry name" value="TonB-dep_rcpt-like"/>
</dbReference>
<dbReference type="Pfam" id="PF25183">
    <property type="entry name" value="OMP_b-brl_4"/>
    <property type="match status" value="1"/>
</dbReference>
<dbReference type="GO" id="GO:0004180">
    <property type="term" value="F:carboxypeptidase activity"/>
    <property type="evidence" value="ECO:0007669"/>
    <property type="project" value="UniProtKB-KW"/>
</dbReference>
<dbReference type="SUPFAM" id="SSF49464">
    <property type="entry name" value="Carboxypeptidase regulatory domain-like"/>
    <property type="match status" value="1"/>
</dbReference>
<evidence type="ECO:0000256" key="1">
    <source>
        <dbReference type="ARBA" id="ARBA00004571"/>
    </source>
</evidence>
<dbReference type="AlphaFoldDB" id="A0A1M5F089"/>
<keyword evidence="3" id="KW-1134">Transmembrane beta strand</keyword>
<dbReference type="Gene3D" id="2.170.130.10">
    <property type="entry name" value="TonB-dependent receptor, plug domain"/>
    <property type="match status" value="1"/>
</dbReference>
<evidence type="ECO:0000313" key="9">
    <source>
        <dbReference type="EMBL" id="SHF84797.1"/>
    </source>
</evidence>
<feature type="domain" description="TonB-dependent transporter Oar-like beta-barrel" evidence="8">
    <location>
        <begin position="237"/>
        <end position="1062"/>
    </location>
</feature>
<dbReference type="Gene3D" id="2.60.40.1120">
    <property type="entry name" value="Carboxypeptidase-like, regulatory domain"/>
    <property type="match status" value="1"/>
</dbReference>
<dbReference type="GO" id="GO:0044718">
    <property type="term" value="P:siderophore transmembrane transport"/>
    <property type="evidence" value="ECO:0007669"/>
    <property type="project" value="TreeGrafter"/>
</dbReference>
<sequence length="1128" mass="125297">MLKRMRSFLVVVMLLITATMSAQVTTASMSGKVTAQDEPIIGATITAIHEPSGTRYGTVTNVSGQFNLQGMRTGGPYKVEISYVGYQAAIYKGINLSLGDNYVLNVSLKESSELLDEIVVTATRNSNMKSDRAGAITNIGEAQIAMLPTVSRSMNDVMRLTPQSANTGNGFAVGGGNYRQSYVTVDGAAFSNTFGIGSNLPGGGSPISLDALEQIAVSVTPFDVRQSGFIGGAINAVTKSGTNDFYGTAYTFLNNENLKGNKVGDLELVREKSQYYTYGASLGGAIIKNKLFFFVNGEYEDNVTAGPASKARVNSTDDWGANTANINRPTVSDMNEIRNYFIDKYSYDPGRYQGYSIKTPAYKVVARLDWNINDNNKLNFRFTRAHSKDNSGPTSSTSPLYASDIYPGGTVDNISKGSGTVLSNGALYFENSRYFKEYNFTSYASEWNSKWLDGRLNNMTRMTYSFQDEPRSYNGAVDFPTVDILKDGAVYARIGPDIFSPGNLAQAKTFVATDEISYTTGIHNFLAGFQFEYNKATNGFQQAGNGFYVFNSWEGFKNNELPSAFAITHSNAADYSQFKAQMKTLQYSLYLQDQMNISDNFKLMAGIRFELPKYPSLKNNYNEDFAKYDFGGVSYSTDQVPSAKISVSPRVGFNWDITGERKFVLRGGTGIYVGRLPFVWLVSAVGNSNVGQYQYKYSDVNMATLKPHFQPSVSGVLNELYPNGRTTDIVAPIDPTIIDKDLKMPSTWKTSLAFDVKLPGDIDFSVEGIFNKDINPAVISNKVYKPSESTITFSPNDTRDVYTKYSDPSWVNGPKQNAFYIENGGHKAYYYSFTAQLAKSFDFGLYLSAAYTYSKAKSYNDGIGDQVTSSYKTNTYSVNGINDHEMGYGTYVTPNRVVASAGYRVEYAKKFASSLSLIYEGMNMGYAGGYGYSRYSYTFAGNIVGDGGANNLLYIPASREELNDWTFVEKTKNSVDGKYYDYKMDGQVYTADQQKDDFWAYINQDSYLKKHKGQYVERGGAIMPWHHQLDLKFMQDFYMNVGGKRHTLQFGVDIKNFLNLLNSDWGLYKTVNSSNLLAYDAYGEKGTGIGKGYTFQKSSGKRLTDTYTQYKNFNSTYSVQFSVRYIFH</sequence>
<protein>
    <submittedName>
        <fullName evidence="9">Carboxypeptidase regulatory-like domain-containing protein</fullName>
    </submittedName>
</protein>
<evidence type="ECO:0000256" key="7">
    <source>
        <dbReference type="SAM" id="SignalP"/>
    </source>
</evidence>
<dbReference type="InterPro" id="IPR037066">
    <property type="entry name" value="Plug_dom_sf"/>
</dbReference>
<feature type="signal peptide" evidence="7">
    <location>
        <begin position="1"/>
        <end position="22"/>
    </location>
</feature>
<keyword evidence="5" id="KW-0472">Membrane</keyword>
<dbReference type="Proteomes" id="UP000184436">
    <property type="component" value="Unassembled WGS sequence"/>
</dbReference>
<keyword evidence="9" id="KW-0645">Protease</keyword>
<proteinExistence type="predicted"/>
<reference evidence="9 10" key="1">
    <citation type="submission" date="2016-11" db="EMBL/GenBank/DDBJ databases">
        <authorList>
            <person name="Jaros S."/>
            <person name="Januszkiewicz K."/>
            <person name="Wedrychowicz H."/>
        </authorList>
    </citation>
    <scope>NUCLEOTIDE SEQUENCE [LARGE SCALE GENOMIC DNA]</scope>
    <source>
        <strain evidence="9 10">DSM 26883</strain>
    </source>
</reference>
<evidence type="ECO:0000256" key="5">
    <source>
        <dbReference type="ARBA" id="ARBA00023136"/>
    </source>
</evidence>
<dbReference type="RefSeq" id="WP_073350308.1">
    <property type="nucleotide sequence ID" value="NZ_FQVD01000040.1"/>
</dbReference>
<evidence type="ECO:0000259" key="8">
    <source>
        <dbReference type="Pfam" id="PF25183"/>
    </source>
</evidence>
<evidence type="ECO:0000256" key="6">
    <source>
        <dbReference type="ARBA" id="ARBA00023237"/>
    </source>
</evidence>
<dbReference type="Pfam" id="PF13620">
    <property type="entry name" value="CarboxypepD_reg"/>
    <property type="match status" value="1"/>
</dbReference>
<keyword evidence="7" id="KW-0732">Signal</keyword>
<keyword evidence="2" id="KW-0813">Transport</keyword>
<organism evidence="9 10">
    <name type="scientific">Bacteroides faecichinchillae</name>
    <dbReference type="NCBI Taxonomy" id="871325"/>
    <lineage>
        <taxon>Bacteria</taxon>
        <taxon>Pseudomonadati</taxon>
        <taxon>Bacteroidota</taxon>
        <taxon>Bacteroidia</taxon>
        <taxon>Bacteroidales</taxon>
        <taxon>Bacteroidaceae</taxon>
        <taxon>Bacteroides</taxon>
    </lineage>
</organism>
<dbReference type="InterPro" id="IPR036942">
    <property type="entry name" value="Beta-barrel_TonB_sf"/>
</dbReference>
<dbReference type="GO" id="GO:0009279">
    <property type="term" value="C:cell outer membrane"/>
    <property type="evidence" value="ECO:0007669"/>
    <property type="project" value="UniProtKB-SubCell"/>
</dbReference>
<keyword evidence="6" id="KW-0998">Cell outer membrane</keyword>
<keyword evidence="9" id="KW-0378">Hydrolase</keyword>
<evidence type="ECO:0000256" key="2">
    <source>
        <dbReference type="ARBA" id="ARBA00022448"/>
    </source>
</evidence>
<dbReference type="SUPFAM" id="SSF56935">
    <property type="entry name" value="Porins"/>
    <property type="match status" value="1"/>
</dbReference>
<feature type="chain" id="PRO_5030031383" evidence="7">
    <location>
        <begin position="23"/>
        <end position="1128"/>
    </location>
</feature>
<dbReference type="Gene3D" id="2.40.170.20">
    <property type="entry name" value="TonB-dependent receptor, beta-barrel domain"/>
    <property type="match status" value="1"/>
</dbReference>
<comment type="subcellular location">
    <subcellularLocation>
        <location evidence="1">Cell outer membrane</location>
        <topology evidence="1">Multi-pass membrane protein</topology>
    </subcellularLocation>
</comment>
<keyword evidence="4" id="KW-0812">Transmembrane</keyword>
<dbReference type="STRING" id="871325.SAMN05444349_1405"/>
<keyword evidence="10" id="KW-1185">Reference proteome</keyword>
<dbReference type="InterPro" id="IPR008969">
    <property type="entry name" value="CarboxyPept-like_regulatory"/>
</dbReference>
<evidence type="ECO:0000256" key="3">
    <source>
        <dbReference type="ARBA" id="ARBA00022452"/>
    </source>
</evidence>
<name>A0A1M5F089_9BACE</name>
<dbReference type="EMBL" id="FQVD01000040">
    <property type="protein sequence ID" value="SHF84797.1"/>
    <property type="molecule type" value="Genomic_DNA"/>
</dbReference>
<dbReference type="PANTHER" id="PTHR30069">
    <property type="entry name" value="TONB-DEPENDENT OUTER MEMBRANE RECEPTOR"/>
    <property type="match status" value="1"/>
</dbReference>
<dbReference type="PANTHER" id="PTHR30069:SF46">
    <property type="entry name" value="OAR PROTEIN"/>
    <property type="match status" value="1"/>
</dbReference>
<dbReference type="GO" id="GO:0015344">
    <property type="term" value="F:siderophore uptake transmembrane transporter activity"/>
    <property type="evidence" value="ECO:0007669"/>
    <property type="project" value="TreeGrafter"/>
</dbReference>
<keyword evidence="9" id="KW-0121">Carboxypeptidase</keyword>
<dbReference type="OrthoDB" id="9768147at2"/>
<dbReference type="InterPro" id="IPR057601">
    <property type="entry name" value="Oar-like_b-barrel"/>
</dbReference>
<evidence type="ECO:0000313" key="10">
    <source>
        <dbReference type="Proteomes" id="UP000184436"/>
    </source>
</evidence>
<evidence type="ECO:0000256" key="4">
    <source>
        <dbReference type="ARBA" id="ARBA00022692"/>
    </source>
</evidence>
<gene>
    <name evidence="9" type="ORF">SAMN05444349_1405</name>
</gene>
<accession>A0A1M5F089</accession>